<dbReference type="GeneID" id="94836463"/>
<reference evidence="1" key="1">
    <citation type="submission" date="2016-10" db="EMBL/GenBank/DDBJ databases">
        <authorList>
            <person name="Benchimol M."/>
            <person name="Almeida L.G."/>
            <person name="Vasconcelos A.T."/>
            <person name="Perreira-Neves A."/>
            <person name="Rosa I.A."/>
            <person name="Tasca T."/>
            <person name="Bogo M.R."/>
            <person name="de Souza W."/>
        </authorList>
    </citation>
    <scope>NUCLEOTIDE SEQUENCE [LARGE SCALE GENOMIC DNA]</scope>
    <source>
        <strain evidence="1">K</strain>
    </source>
</reference>
<name>A0A1J4KEF5_9EUKA</name>
<evidence type="ECO:0000313" key="2">
    <source>
        <dbReference type="Proteomes" id="UP000179807"/>
    </source>
</evidence>
<evidence type="ECO:0008006" key="3">
    <source>
        <dbReference type="Google" id="ProtNLM"/>
    </source>
</evidence>
<dbReference type="Proteomes" id="UP000179807">
    <property type="component" value="Unassembled WGS sequence"/>
</dbReference>
<sequence>MIRINFLEKLNLSYIFCVNWEFSFVEILDFCLMRDLNPVFANLLSPFNDIRAQAETTLKDLILNNPQAYTLFLDFYSAVNNFSFKKLALILVQKIALWKFTFVTENLSDFLQRLDKITLETDDVYLQKNIVHIFYIIMKLGGEKVPQIQETIRQYILLYQTDQKYLTISFELMKIYLQNQASMHLQAIDPNLVSQLTYFGLISPVFILQIESVAVVSLLSKFPDFEKFQVHLDKILEMAQNSIQLDNQGFINFWTALIKISSSFSLPFCEIAKHFIGENLEPDSKDILLTFLFKNLVHFKEEDYPALIQQYFEIHSSILEPDYTPVVINHALCYIKMISIIKVFISQYIQLPNLRCRLTALIATNSLLYSFNGYINDADFYVNVAISQQNPNQDFTGVILSIISSIFTECHLQFQHTDLLVDYLMAIYNSNDHNIRGDVFETLATGFIGMAACFSHKYIDRFISMRSLISYETIPRYLSLLFSCISIKIDIHHPKYNELHSILADYLQIANTGANSQNEDHIYICTRIKQRVYLLYILLFYYRPLEYADVISQAMEESVRTMNIISNTYNQNPSMEHFHGLLCDLTRDFTDFSNLIFSSNGSLLEYLRPYYQHIPFNFVWNIFEYSEPFVRLMKTILKYDFANYPFSVNLMNFLLKEWAEKEDTQLADAVKKIRLLEKISSLIVYLQNQKFAQFYSHALGFTHKYSAHSMELFEMLVMSIFKIVKRKSILLNSQCEWYAQFVNICCSFTKFFIDEVVVKITPNTATSSFKAILYIYAIFMHRNNPAGHKYLQKIIFPLLDRCDNQEAPSFDYDVINIATMILKNDYITDIEIEFITTLVTKYINDETNDIKLTLIMLIYELVNKQPNQINAFLETFLTRWESTRNNVDEIVYREYMAILLLSIYNINREAYACILNLIPEILSLFPIHQELYPFKFFCIEMFKFIENVDLNIPNMKELLIAAFIRYLSYQNHAPFIFSIDIATHQQIIEITKRLLSQFNDIPAIIASIIPEQTTSIQYVLSILSS</sequence>
<dbReference type="EMBL" id="MLAK01000628">
    <property type="protein sequence ID" value="OHT09823.1"/>
    <property type="molecule type" value="Genomic_DNA"/>
</dbReference>
<organism evidence="1 2">
    <name type="scientific">Tritrichomonas foetus</name>
    <dbReference type="NCBI Taxonomy" id="1144522"/>
    <lineage>
        <taxon>Eukaryota</taxon>
        <taxon>Metamonada</taxon>
        <taxon>Parabasalia</taxon>
        <taxon>Tritrichomonadida</taxon>
        <taxon>Tritrichomonadidae</taxon>
        <taxon>Tritrichomonas</taxon>
    </lineage>
</organism>
<gene>
    <name evidence="1" type="ORF">TRFO_21090</name>
</gene>
<comment type="caution">
    <text evidence="1">The sequence shown here is derived from an EMBL/GenBank/DDBJ whole genome shotgun (WGS) entry which is preliminary data.</text>
</comment>
<proteinExistence type="predicted"/>
<evidence type="ECO:0000313" key="1">
    <source>
        <dbReference type="EMBL" id="OHT09823.1"/>
    </source>
</evidence>
<dbReference type="SUPFAM" id="SSF48371">
    <property type="entry name" value="ARM repeat"/>
    <property type="match status" value="1"/>
</dbReference>
<accession>A0A1J4KEF5</accession>
<keyword evidence="2" id="KW-1185">Reference proteome</keyword>
<dbReference type="InterPro" id="IPR016024">
    <property type="entry name" value="ARM-type_fold"/>
</dbReference>
<dbReference type="RefSeq" id="XP_068362959.1">
    <property type="nucleotide sequence ID" value="XM_068501759.1"/>
</dbReference>
<dbReference type="VEuPathDB" id="TrichDB:TRFO_21090"/>
<protein>
    <recommendedName>
        <fullName evidence="3">Importin N-terminal domain-containing protein</fullName>
    </recommendedName>
</protein>
<dbReference type="AlphaFoldDB" id="A0A1J4KEF5"/>